<dbReference type="Proteomes" id="UP000053097">
    <property type="component" value="Unassembled WGS sequence"/>
</dbReference>
<proteinExistence type="predicted"/>
<dbReference type="PANTHER" id="PTHR47481">
    <property type="match status" value="1"/>
</dbReference>
<accession>A0A026WRC5</accession>
<dbReference type="AlphaFoldDB" id="A0A026WRC5"/>
<dbReference type="Pfam" id="PF14223">
    <property type="entry name" value="Retrotran_gag_2"/>
    <property type="match status" value="1"/>
</dbReference>
<sequence length="127" mass="14791">IDKLKDANGYPLWKFQIGIYLEAAELLEVTQQQPTPAQLQSVEWKKKDAKARRIIVSTLEKHSLIHIVTCTTSYEMWQKLKEIYERDSQHQKCAPIQEFFEYKKGSDSNMATYITDKEGIPGVPLRF</sequence>
<dbReference type="OrthoDB" id="7554908at2759"/>
<evidence type="ECO:0000313" key="2">
    <source>
        <dbReference type="Proteomes" id="UP000053097"/>
    </source>
</evidence>
<organism evidence="1 2">
    <name type="scientific">Ooceraea biroi</name>
    <name type="common">Clonal raider ant</name>
    <name type="synonym">Cerapachys biroi</name>
    <dbReference type="NCBI Taxonomy" id="2015173"/>
    <lineage>
        <taxon>Eukaryota</taxon>
        <taxon>Metazoa</taxon>
        <taxon>Ecdysozoa</taxon>
        <taxon>Arthropoda</taxon>
        <taxon>Hexapoda</taxon>
        <taxon>Insecta</taxon>
        <taxon>Pterygota</taxon>
        <taxon>Neoptera</taxon>
        <taxon>Endopterygota</taxon>
        <taxon>Hymenoptera</taxon>
        <taxon>Apocrita</taxon>
        <taxon>Aculeata</taxon>
        <taxon>Formicoidea</taxon>
        <taxon>Formicidae</taxon>
        <taxon>Dorylinae</taxon>
        <taxon>Ooceraea</taxon>
    </lineage>
</organism>
<dbReference type="EMBL" id="KK107129">
    <property type="protein sequence ID" value="EZA58226.1"/>
    <property type="molecule type" value="Genomic_DNA"/>
</dbReference>
<gene>
    <name evidence="1" type="ORF">X777_01589</name>
</gene>
<evidence type="ECO:0008006" key="3">
    <source>
        <dbReference type="Google" id="ProtNLM"/>
    </source>
</evidence>
<keyword evidence="2" id="KW-1185">Reference proteome</keyword>
<dbReference type="OMA" id="CALMQEF"/>
<evidence type="ECO:0000313" key="1">
    <source>
        <dbReference type="EMBL" id="EZA58226.1"/>
    </source>
</evidence>
<dbReference type="PANTHER" id="PTHR47481:SF7">
    <property type="entry name" value="CCHC-TYPE DOMAIN-CONTAINING PROTEIN"/>
    <property type="match status" value="1"/>
</dbReference>
<feature type="non-terminal residue" evidence="1">
    <location>
        <position position="1"/>
    </location>
</feature>
<name>A0A026WRC5_OOCBI</name>
<reference evidence="1 2" key="1">
    <citation type="journal article" date="2014" name="Curr. Biol.">
        <title>The genome of the clonal raider ant Cerapachys biroi.</title>
        <authorList>
            <person name="Oxley P.R."/>
            <person name="Ji L."/>
            <person name="Fetter-Pruneda I."/>
            <person name="McKenzie S.K."/>
            <person name="Li C."/>
            <person name="Hu H."/>
            <person name="Zhang G."/>
            <person name="Kronauer D.J."/>
        </authorList>
    </citation>
    <scope>NUCLEOTIDE SEQUENCE [LARGE SCALE GENOMIC DNA]</scope>
</reference>
<protein>
    <recommendedName>
        <fullName evidence="3">Copia protein</fullName>
    </recommendedName>
</protein>